<dbReference type="InterPro" id="IPR021858">
    <property type="entry name" value="Fun_TF"/>
</dbReference>
<proteinExistence type="predicted"/>
<dbReference type="EMBL" id="JAGMVJ010000009">
    <property type="protein sequence ID" value="KAH7087805.1"/>
    <property type="molecule type" value="Genomic_DNA"/>
</dbReference>
<evidence type="ECO:0000313" key="6">
    <source>
        <dbReference type="Proteomes" id="UP000813461"/>
    </source>
</evidence>
<dbReference type="Proteomes" id="UP000813461">
    <property type="component" value="Unassembled WGS sequence"/>
</dbReference>
<comment type="subcellular location">
    <subcellularLocation>
        <location evidence="1">Nucleus</location>
    </subcellularLocation>
</comment>
<dbReference type="SMART" id="SM00066">
    <property type="entry name" value="GAL4"/>
    <property type="match status" value="1"/>
</dbReference>
<evidence type="ECO:0000313" key="5">
    <source>
        <dbReference type="EMBL" id="KAH7087805.1"/>
    </source>
</evidence>
<dbReference type="InterPro" id="IPR001138">
    <property type="entry name" value="Zn2Cys6_DnaBD"/>
</dbReference>
<comment type="caution">
    <text evidence="5">The sequence shown here is derived from an EMBL/GenBank/DDBJ whole genome shotgun (WGS) entry which is preliminary data.</text>
</comment>
<name>A0A8K0R7G6_9PLEO</name>
<feature type="region of interest" description="Disordered" evidence="3">
    <location>
        <begin position="109"/>
        <end position="158"/>
    </location>
</feature>
<reference evidence="5" key="1">
    <citation type="journal article" date="2021" name="Nat. Commun.">
        <title>Genetic determinants of endophytism in the Arabidopsis root mycobiome.</title>
        <authorList>
            <person name="Mesny F."/>
            <person name="Miyauchi S."/>
            <person name="Thiergart T."/>
            <person name="Pickel B."/>
            <person name="Atanasova L."/>
            <person name="Karlsson M."/>
            <person name="Huettel B."/>
            <person name="Barry K.W."/>
            <person name="Haridas S."/>
            <person name="Chen C."/>
            <person name="Bauer D."/>
            <person name="Andreopoulos W."/>
            <person name="Pangilinan J."/>
            <person name="LaButti K."/>
            <person name="Riley R."/>
            <person name="Lipzen A."/>
            <person name="Clum A."/>
            <person name="Drula E."/>
            <person name="Henrissat B."/>
            <person name="Kohler A."/>
            <person name="Grigoriev I.V."/>
            <person name="Martin F.M."/>
            <person name="Hacquard S."/>
        </authorList>
    </citation>
    <scope>NUCLEOTIDE SEQUENCE</scope>
    <source>
        <strain evidence="5">MPI-SDFR-AT-0120</strain>
    </source>
</reference>
<organism evidence="5 6">
    <name type="scientific">Paraphoma chrysanthemicola</name>
    <dbReference type="NCBI Taxonomy" id="798071"/>
    <lineage>
        <taxon>Eukaryota</taxon>
        <taxon>Fungi</taxon>
        <taxon>Dikarya</taxon>
        <taxon>Ascomycota</taxon>
        <taxon>Pezizomycotina</taxon>
        <taxon>Dothideomycetes</taxon>
        <taxon>Pleosporomycetidae</taxon>
        <taxon>Pleosporales</taxon>
        <taxon>Pleosporineae</taxon>
        <taxon>Phaeosphaeriaceae</taxon>
        <taxon>Paraphoma</taxon>
    </lineage>
</organism>
<feature type="compositionally biased region" description="Low complexity" evidence="3">
    <location>
        <begin position="12"/>
        <end position="22"/>
    </location>
</feature>
<dbReference type="GO" id="GO:0045944">
    <property type="term" value="P:positive regulation of transcription by RNA polymerase II"/>
    <property type="evidence" value="ECO:0007669"/>
    <property type="project" value="TreeGrafter"/>
</dbReference>
<dbReference type="GO" id="GO:0000981">
    <property type="term" value="F:DNA-binding transcription factor activity, RNA polymerase II-specific"/>
    <property type="evidence" value="ECO:0007669"/>
    <property type="project" value="InterPro"/>
</dbReference>
<keyword evidence="2" id="KW-0539">Nucleus</keyword>
<dbReference type="GO" id="GO:0005634">
    <property type="term" value="C:nucleus"/>
    <property type="evidence" value="ECO:0007669"/>
    <property type="project" value="UniProtKB-SubCell"/>
</dbReference>
<dbReference type="GO" id="GO:0008270">
    <property type="term" value="F:zinc ion binding"/>
    <property type="evidence" value="ECO:0007669"/>
    <property type="project" value="InterPro"/>
</dbReference>
<dbReference type="PROSITE" id="PS00463">
    <property type="entry name" value="ZN2_CY6_FUNGAL_1"/>
    <property type="match status" value="1"/>
</dbReference>
<dbReference type="PROSITE" id="PS50048">
    <property type="entry name" value="ZN2_CY6_FUNGAL_2"/>
    <property type="match status" value="1"/>
</dbReference>
<dbReference type="Pfam" id="PF11951">
    <property type="entry name" value="Fungal_trans_2"/>
    <property type="match status" value="2"/>
</dbReference>
<dbReference type="Gene3D" id="4.10.240.10">
    <property type="entry name" value="Zn(2)-C6 fungal-type DNA-binding domain"/>
    <property type="match status" value="1"/>
</dbReference>
<evidence type="ECO:0000256" key="2">
    <source>
        <dbReference type="ARBA" id="ARBA00023242"/>
    </source>
</evidence>
<feature type="compositionally biased region" description="Polar residues" evidence="3">
    <location>
        <begin position="127"/>
        <end position="150"/>
    </location>
</feature>
<dbReference type="GO" id="GO:0000976">
    <property type="term" value="F:transcription cis-regulatory region binding"/>
    <property type="evidence" value="ECO:0007669"/>
    <property type="project" value="TreeGrafter"/>
</dbReference>
<feature type="domain" description="Zn(2)-C6 fungal-type" evidence="4">
    <location>
        <begin position="30"/>
        <end position="59"/>
    </location>
</feature>
<evidence type="ECO:0000256" key="1">
    <source>
        <dbReference type="ARBA" id="ARBA00004123"/>
    </source>
</evidence>
<dbReference type="OrthoDB" id="5386330at2759"/>
<sequence>MPPRIKVVEPPSAGSGSGSARAKPTPKERGCFQCSRRRIICDKAEPSCGKCIKKGIECSGVNRIRFTEGVARRGRLKDCKIPDISNNGVAYLPSTTSFPTIRWNNEKKKVVRRKKGEPRRDVAEAMSPSSAHPSDEASQLSCTPQTTSPTDLPDDFVDTPPQLTLSPALFPALDDDVEEIDRAEDNVQLYFPTQNNLQYWLPPLSAEARMLFSYFSEAIAPVMVVLDTTSNGYRQHILPMALEDEVLRRAVGVVAAQHLSRERPEIKEAAEAGRVAVISRLRKDAISASEDQVFSKFTWATLVVLLVGETVTGSEDYSFLVQMLLCLSANSRADCDDTETTRFLQTQTNMFELLGLPLLGEDTGVSAIKRSFQSWQDWLTCEQFPADSENHQILDKIRLCFAAACTIYIRRATSENTDSSPAMRSQYNQLQASTIQDLIGRLSNIPPHTHGAHALVWPCFVAGAEASDFEQRAFFVSYMESIYQRTRFLNIPVAVQSLKVLWASKGDKRWTQCLPEYNKVLVM</sequence>
<accession>A0A8K0R7G6</accession>
<gene>
    <name evidence="5" type="ORF">FB567DRAFT_592466</name>
</gene>
<dbReference type="SUPFAM" id="SSF57701">
    <property type="entry name" value="Zn2/Cys6 DNA-binding domain"/>
    <property type="match status" value="1"/>
</dbReference>
<protein>
    <submittedName>
        <fullName evidence="5">Fungal-specific transcription factor domain-containing protein</fullName>
    </submittedName>
</protein>
<keyword evidence="6" id="KW-1185">Reference proteome</keyword>
<dbReference type="InterPro" id="IPR036864">
    <property type="entry name" value="Zn2-C6_fun-type_DNA-bd_sf"/>
</dbReference>
<dbReference type="PANTHER" id="PTHR37534:SF17">
    <property type="entry name" value="ZN(2)-C6 FUNGAL-TYPE DOMAIN-CONTAINING PROTEIN"/>
    <property type="match status" value="1"/>
</dbReference>
<evidence type="ECO:0000259" key="4">
    <source>
        <dbReference type="PROSITE" id="PS50048"/>
    </source>
</evidence>
<evidence type="ECO:0000256" key="3">
    <source>
        <dbReference type="SAM" id="MobiDB-lite"/>
    </source>
</evidence>
<dbReference type="CDD" id="cd00067">
    <property type="entry name" value="GAL4"/>
    <property type="match status" value="1"/>
</dbReference>
<dbReference type="Pfam" id="PF00172">
    <property type="entry name" value="Zn_clus"/>
    <property type="match status" value="1"/>
</dbReference>
<dbReference type="PANTHER" id="PTHR37534">
    <property type="entry name" value="TRANSCRIPTIONAL ACTIVATOR PROTEIN UGA3"/>
    <property type="match status" value="1"/>
</dbReference>
<feature type="region of interest" description="Disordered" evidence="3">
    <location>
        <begin position="1"/>
        <end position="28"/>
    </location>
</feature>
<dbReference type="AlphaFoldDB" id="A0A8K0R7G6"/>